<dbReference type="OrthoDB" id="2086495at2"/>
<comment type="caution">
    <text evidence="2">The sequence shown here is derived from an EMBL/GenBank/DDBJ whole genome shotgun (WGS) entry which is preliminary data.</text>
</comment>
<reference evidence="2 3" key="1">
    <citation type="submission" date="2019-12" db="EMBL/GenBank/DDBJ databases">
        <title>Defluviitalea raffinosedens, isolated from a biogas fermenter, genome sequencing and characterization.</title>
        <authorList>
            <person name="Rettenmaier R."/>
            <person name="Schneider M."/>
            <person name="Neuhaus K."/>
            <person name="Liebl W."/>
            <person name="Zverlov V."/>
        </authorList>
    </citation>
    <scope>NUCLEOTIDE SEQUENCE [LARGE SCALE GENOMIC DNA]</scope>
    <source>
        <strain evidence="2 3">249c-K6</strain>
    </source>
</reference>
<dbReference type="Pfam" id="PF07441">
    <property type="entry name" value="BofA"/>
    <property type="match status" value="1"/>
</dbReference>
<name>A0A7C8LF44_9FIRM</name>
<evidence type="ECO:0000313" key="2">
    <source>
        <dbReference type="EMBL" id="KAE9627754.1"/>
    </source>
</evidence>
<dbReference type="RefSeq" id="WP_158741835.1">
    <property type="nucleotide sequence ID" value="NZ_JAFBEP010000010.1"/>
</dbReference>
<keyword evidence="1" id="KW-1133">Transmembrane helix</keyword>
<feature type="transmembrane region" description="Helical" evidence="1">
    <location>
        <begin position="56"/>
        <end position="82"/>
    </location>
</feature>
<dbReference type="Proteomes" id="UP000483018">
    <property type="component" value="Unassembled WGS sequence"/>
</dbReference>
<feature type="transmembrane region" description="Helical" evidence="1">
    <location>
        <begin position="30"/>
        <end position="50"/>
    </location>
</feature>
<organism evidence="2 3">
    <name type="scientific">Defluviitalea raffinosedens</name>
    <dbReference type="NCBI Taxonomy" id="1450156"/>
    <lineage>
        <taxon>Bacteria</taxon>
        <taxon>Bacillati</taxon>
        <taxon>Bacillota</taxon>
        <taxon>Clostridia</taxon>
        <taxon>Lachnospirales</taxon>
        <taxon>Defluviitaleaceae</taxon>
        <taxon>Defluviitalea</taxon>
    </lineage>
</organism>
<keyword evidence="1" id="KW-0812">Transmembrane</keyword>
<protein>
    <submittedName>
        <fullName evidence="2">Transcriptional regulator</fullName>
    </submittedName>
</protein>
<dbReference type="InterPro" id="IPR010001">
    <property type="entry name" value="BofA"/>
</dbReference>
<evidence type="ECO:0000256" key="1">
    <source>
        <dbReference type="SAM" id="Phobius"/>
    </source>
</evidence>
<keyword evidence="3" id="KW-1185">Reference proteome</keyword>
<sequence length="86" mass="9561">MTSDDLLIFLIIAGLVILTFMVFTKPLKILLRTLIQGIGGVLGLLVFNFLLSPFGWYVGINWATIFVIAVLGIPGMILLYLLNIFF</sequence>
<gene>
    <name evidence="2" type="ORF">GND95_14545</name>
</gene>
<dbReference type="AlphaFoldDB" id="A0A7C8LF44"/>
<proteinExistence type="predicted"/>
<accession>A0A7C8LF44</accession>
<keyword evidence="1" id="KW-0472">Membrane</keyword>
<evidence type="ECO:0000313" key="3">
    <source>
        <dbReference type="Proteomes" id="UP000483018"/>
    </source>
</evidence>
<feature type="transmembrane region" description="Helical" evidence="1">
    <location>
        <begin position="6"/>
        <end position="23"/>
    </location>
</feature>
<dbReference type="EMBL" id="WSLF01000024">
    <property type="protein sequence ID" value="KAE9627754.1"/>
    <property type="molecule type" value="Genomic_DNA"/>
</dbReference>